<dbReference type="PANTHER" id="PTHR22966:SF63">
    <property type="entry name" value="CYSTEINE DIOXYGENASE"/>
    <property type="match status" value="1"/>
</dbReference>
<organism evidence="8">
    <name type="scientific">Arundo donax</name>
    <name type="common">Giant reed</name>
    <name type="synonym">Donax arundinaceus</name>
    <dbReference type="NCBI Taxonomy" id="35708"/>
    <lineage>
        <taxon>Eukaryota</taxon>
        <taxon>Viridiplantae</taxon>
        <taxon>Streptophyta</taxon>
        <taxon>Embryophyta</taxon>
        <taxon>Tracheophyta</taxon>
        <taxon>Spermatophyta</taxon>
        <taxon>Magnoliopsida</taxon>
        <taxon>Liliopsida</taxon>
        <taxon>Poales</taxon>
        <taxon>Poaceae</taxon>
        <taxon>PACMAD clade</taxon>
        <taxon>Arundinoideae</taxon>
        <taxon>Arundineae</taxon>
        <taxon>Arundo</taxon>
    </lineage>
</organism>
<dbReference type="GO" id="GO:0046872">
    <property type="term" value="F:metal ion binding"/>
    <property type="evidence" value="ECO:0007669"/>
    <property type="project" value="UniProtKB-KW"/>
</dbReference>
<reference evidence="8" key="1">
    <citation type="submission" date="2014-09" db="EMBL/GenBank/DDBJ databases">
        <authorList>
            <person name="Magalhaes I.L.F."/>
            <person name="Oliveira U."/>
            <person name="Santos F.R."/>
            <person name="Vidigal T.H.D.A."/>
            <person name="Brescovit A.D."/>
            <person name="Santos A.J."/>
        </authorList>
    </citation>
    <scope>NUCLEOTIDE SEQUENCE</scope>
    <source>
        <tissue evidence="8">Shoot tissue taken approximately 20 cm above the soil surface</tissue>
    </source>
</reference>
<name>A0A0A9T338_ARUDO</name>
<evidence type="ECO:0000256" key="1">
    <source>
        <dbReference type="ARBA" id="ARBA00001954"/>
    </source>
</evidence>
<evidence type="ECO:0000256" key="7">
    <source>
        <dbReference type="ARBA" id="ARBA00024284"/>
    </source>
</evidence>
<dbReference type="PANTHER" id="PTHR22966">
    <property type="entry name" value="2-AMINOETHANETHIOL DIOXYGENASE"/>
    <property type="match status" value="1"/>
</dbReference>
<keyword evidence="5" id="KW-0560">Oxidoreductase</keyword>
<evidence type="ECO:0000256" key="3">
    <source>
        <dbReference type="ARBA" id="ARBA00013133"/>
    </source>
</evidence>
<dbReference type="Pfam" id="PF07847">
    <property type="entry name" value="PCO_ADO"/>
    <property type="match status" value="1"/>
</dbReference>
<dbReference type="EC" id="1.13.11.20" evidence="3"/>
<evidence type="ECO:0000313" key="8">
    <source>
        <dbReference type="EMBL" id="JAD33197.1"/>
    </source>
</evidence>
<evidence type="ECO:0000256" key="6">
    <source>
        <dbReference type="ARBA" id="ARBA00023004"/>
    </source>
</evidence>
<comment type="cofactor">
    <cofactor evidence="1">
        <name>Fe(2+)</name>
        <dbReference type="ChEBI" id="CHEBI:29033"/>
    </cofactor>
</comment>
<dbReference type="GO" id="GO:0017172">
    <property type="term" value="F:cysteine dioxygenase activity"/>
    <property type="evidence" value="ECO:0007669"/>
    <property type="project" value="UniProtKB-EC"/>
</dbReference>
<dbReference type="SUPFAM" id="SSF51182">
    <property type="entry name" value="RmlC-like cupins"/>
    <property type="match status" value="1"/>
</dbReference>
<keyword evidence="6" id="KW-0408">Iron</keyword>
<comment type="similarity">
    <text evidence="2">Belongs to the cysteine dioxygenase family.</text>
</comment>
<evidence type="ECO:0000256" key="5">
    <source>
        <dbReference type="ARBA" id="ARBA00023002"/>
    </source>
</evidence>
<comment type="catalytic activity">
    <reaction evidence="7">
        <text>L-cysteine + O2 = 3-sulfino-L-alanine + H(+)</text>
        <dbReference type="Rhea" id="RHEA:20441"/>
        <dbReference type="ChEBI" id="CHEBI:15378"/>
        <dbReference type="ChEBI" id="CHEBI:15379"/>
        <dbReference type="ChEBI" id="CHEBI:35235"/>
        <dbReference type="ChEBI" id="CHEBI:61085"/>
        <dbReference type="EC" id="1.13.11.20"/>
    </reaction>
    <physiologicalReaction direction="left-to-right" evidence="7">
        <dbReference type="Rhea" id="RHEA:20442"/>
    </physiologicalReaction>
</comment>
<sequence length="142" mass="15741">MTVLSKLLLGSLHVKSYDWAAGPPVAANDHPLTRLATVVLDADLSAPCDALVLYPDSGGNMHRFAAATPCAVVDVLGPPYSKDRDCTYYQELPLSHHDPDETGDVHVKDEQQKKNRLGWLKEMEKPMDLEMYEVPYRGPPIL</sequence>
<protein>
    <recommendedName>
        <fullName evidence="3">cysteine dioxygenase</fullName>
        <ecNumber evidence="3">1.13.11.20</ecNumber>
    </recommendedName>
</protein>
<evidence type="ECO:0000256" key="4">
    <source>
        <dbReference type="ARBA" id="ARBA00022723"/>
    </source>
</evidence>
<evidence type="ECO:0000256" key="2">
    <source>
        <dbReference type="ARBA" id="ARBA00006622"/>
    </source>
</evidence>
<dbReference type="EMBL" id="GBRH01264698">
    <property type="protein sequence ID" value="JAD33197.1"/>
    <property type="molecule type" value="Transcribed_RNA"/>
</dbReference>
<dbReference type="InterPro" id="IPR012864">
    <property type="entry name" value="PCO/ADO"/>
</dbReference>
<proteinExistence type="inferred from homology"/>
<dbReference type="InterPro" id="IPR011051">
    <property type="entry name" value="RmlC_Cupin_sf"/>
</dbReference>
<dbReference type="GO" id="GO:0070483">
    <property type="term" value="P:detection of hypoxia"/>
    <property type="evidence" value="ECO:0007669"/>
    <property type="project" value="UniProtKB-ARBA"/>
</dbReference>
<dbReference type="AlphaFoldDB" id="A0A0A9T338"/>
<reference evidence="8" key="2">
    <citation type="journal article" date="2015" name="Data Brief">
        <title>Shoot transcriptome of the giant reed, Arundo donax.</title>
        <authorList>
            <person name="Barrero R.A."/>
            <person name="Guerrero F.D."/>
            <person name="Moolhuijzen P."/>
            <person name="Goolsby J.A."/>
            <person name="Tidwell J."/>
            <person name="Bellgard S.E."/>
            <person name="Bellgard M.I."/>
        </authorList>
    </citation>
    <scope>NUCLEOTIDE SEQUENCE</scope>
    <source>
        <tissue evidence="8">Shoot tissue taken approximately 20 cm above the soil surface</tissue>
    </source>
</reference>
<accession>A0A0A9T338</accession>
<keyword evidence="4" id="KW-0479">Metal-binding</keyword>